<dbReference type="Gene3D" id="3.60.21.10">
    <property type="match status" value="1"/>
</dbReference>
<organism evidence="1 2">
    <name type="scientific">Rhodoferax ferrireducens</name>
    <dbReference type="NCBI Taxonomy" id="192843"/>
    <lineage>
        <taxon>Bacteria</taxon>
        <taxon>Pseudomonadati</taxon>
        <taxon>Pseudomonadota</taxon>
        <taxon>Betaproteobacteria</taxon>
        <taxon>Burkholderiales</taxon>
        <taxon>Comamonadaceae</taxon>
        <taxon>Rhodoferax</taxon>
    </lineage>
</organism>
<dbReference type="EMBL" id="JAVDXT010000004">
    <property type="protein sequence ID" value="MDR7379256.1"/>
    <property type="molecule type" value="Genomic_DNA"/>
</dbReference>
<evidence type="ECO:0000313" key="1">
    <source>
        <dbReference type="EMBL" id="MDR7379256.1"/>
    </source>
</evidence>
<dbReference type="PANTHER" id="PTHR37844">
    <property type="entry name" value="SER/THR PROTEIN PHOSPHATASE SUPERFAMILY (AFU_ORTHOLOGUE AFUA_1G14840)"/>
    <property type="match status" value="1"/>
</dbReference>
<dbReference type="Proteomes" id="UP001180487">
    <property type="component" value="Unassembled WGS sequence"/>
</dbReference>
<reference evidence="1 2" key="1">
    <citation type="submission" date="2023-07" db="EMBL/GenBank/DDBJ databases">
        <title>Sorghum-associated microbial communities from plants grown in Nebraska, USA.</title>
        <authorList>
            <person name="Schachtman D."/>
        </authorList>
    </citation>
    <scope>NUCLEOTIDE SEQUENCE [LARGE SCALE GENOMIC DNA]</scope>
    <source>
        <strain evidence="1 2">BE313</strain>
    </source>
</reference>
<name>A0ABU2CD94_9BURK</name>
<dbReference type="RefSeq" id="WP_310375758.1">
    <property type="nucleotide sequence ID" value="NZ_JAVDXT010000004.1"/>
</dbReference>
<evidence type="ECO:0000313" key="2">
    <source>
        <dbReference type="Proteomes" id="UP001180487"/>
    </source>
</evidence>
<accession>A0ABU2CD94</accession>
<gene>
    <name evidence="1" type="ORF">J2X19_003950</name>
</gene>
<comment type="caution">
    <text evidence="1">The sequence shown here is derived from an EMBL/GenBank/DDBJ whole genome shotgun (WGS) entry which is preliminary data.</text>
</comment>
<keyword evidence="2" id="KW-1185">Reference proteome</keyword>
<dbReference type="InterPro" id="IPR029052">
    <property type="entry name" value="Metallo-depent_PP-like"/>
</dbReference>
<sequence>MERNRRPTIQQQYLLRKASRTSQLLWESLKRVNIFGADLVSDVKGTRLVTPLDLLQEHRLDRRWLQAQLAIEFEGPTVVVTHHAPHPLSIATRYADDWVTTGFVNALPDAFFEVPKLWIHGHTHSRFDYQVGNCRVVCNPRGYKMRDGSFEVPDFDPGFVIEVSQ</sequence>
<protein>
    <submittedName>
        <fullName evidence="1">Icc-related predicted phosphoesterase</fullName>
    </submittedName>
</protein>
<dbReference type="SUPFAM" id="SSF56300">
    <property type="entry name" value="Metallo-dependent phosphatases"/>
    <property type="match status" value="1"/>
</dbReference>
<proteinExistence type="predicted"/>
<dbReference type="PANTHER" id="PTHR37844:SF2">
    <property type="entry name" value="SER_THR PROTEIN PHOSPHATASE SUPERFAMILY (AFU_ORTHOLOGUE AFUA_1G14840)"/>
    <property type="match status" value="1"/>
</dbReference>